<comment type="caution">
    <text evidence="2">The sequence shown here is derived from an EMBL/GenBank/DDBJ whole genome shotgun (WGS) entry which is preliminary data.</text>
</comment>
<dbReference type="AlphaFoldDB" id="A0A7J0F5Z8"/>
<dbReference type="SUPFAM" id="SSF50630">
    <property type="entry name" value="Acid proteases"/>
    <property type="match status" value="1"/>
</dbReference>
<evidence type="ECO:0000313" key="2">
    <source>
        <dbReference type="EMBL" id="GFY94033.1"/>
    </source>
</evidence>
<sequence length="200" mass="21646">MADREALFRAATKKNEKQYEIQSINKKDVLYADVRVNGQPSRALIDMGATHNFISSEEAKRLGLKSHICGMESNPKGECISSNAAEREQRGKGKDAIEEVATSDETNLGPGDVEVLAVMGRERERGYYCGFGAGGGGGRQRGPTAERELQRGEGFGSSEAAKHGGESTPPREAPGIQPSPPRPPAEFEELRVVFHLSICM</sequence>
<organism evidence="2 3">
    <name type="scientific">Actinidia rufa</name>
    <dbReference type="NCBI Taxonomy" id="165716"/>
    <lineage>
        <taxon>Eukaryota</taxon>
        <taxon>Viridiplantae</taxon>
        <taxon>Streptophyta</taxon>
        <taxon>Embryophyta</taxon>
        <taxon>Tracheophyta</taxon>
        <taxon>Spermatophyta</taxon>
        <taxon>Magnoliopsida</taxon>
        <taxon>eudicotyledons</taxon>
        <taxon>Gunneridae</taxon>
        <taxon>Pentapetalae</taxon>
        <taxon>asterids</taxon>
        <taxon>Ericales</taxon>
        <taxon>Actinidiaceae</taxon>
        <taxon>Actinidia</taxon>
    </lineage>
</organism>
<protein>
    <submittedName>
        <fullName evidence="2">Uncharacterized protein</fullName>
    </submittedName>
</protein>
<gene>
    <name evidence="2" type="ORF">Acr_09g0004790</name>
</gene>
<name>A0A7J0F5Z8_9ERIC</name>
<feature type="region of interest" description="Disordered" evidence="1">
    <location>
        <begin position="132"/>
        <end position="186"/>
    </location>
</feature>
<evidence type="ECO:0000313" key="3">
    <source>
        <dbReference type="Proteomes" id="UP000585474"/>
    </source>
</evidence>
<dbReference type="CDD" id="cd00303">
    <property type="entry name" value="retropepsin_like"/>
    <property type="match status" value="1"/>
</dbReference>
<dbReference type="EMBL" id="BJWL01000009">
    <property type="protein sequence ID" value="GFY94033.1"/>
    <property type="molecule type" value="Genomic_DNA"/>
</dbReference>
<accession>A0A7J0F5Z8</accession>
<dbReference type="Gene3D" id="2.40.70.10">
    <property type="entry name" value="Acid Proteases"/>
    <property type="match status" value="1"/>
</dbReference>
<dbReference type="OrthoDB" id="1194100at2759"/>
<evidence type="ECO:0000256" key="1">
    <source>
        <dbReference type="SAM" id="MobiDB-lite"/>
    </source>
</evidence>
<dbReference type="Pfam" id="PF13650">
    <property type="entry name" value="Asp_protease_2"/>
    <property type="match status" value="1"/>
</dbReference>
<keyword evidence="3" id="KW-1185">Reference proteome</keyword>
<dbReference type="Proteomes" id="UP000585474">
    <property type="component" value="Unassembled WGS sequence"/>
</dbReference>
<reference evidence="2 3" key="1">
    <citation type="submission" date="2019-07" db="EMBL/GenBank/DDBJ databases">
        <title>De Novo Assembly of kiwifruit Actinidia rufa.</title>
        <authorList>
            <person name="Sugita-Konishi S."/>
            <person name="Sato K."/>
            <person name="Mori E."/>
            <person name="Abe Y."/>
            <person name="Kisaki G."/>
            <person name="Hamano K."/>
            <person name="Suezawa K."/>
            <person name="Otani M."/>
            <person name="Fukuda T."/>
            <person name="Manabe T."/>
            <person name="Gomi K."/>
            <person name="Tabuchi M."/>
            <person name="Akimitsu K."/>
            <person name="Kataoka I."/>
        </authorList>
    </citation>
    <scope>NUCLEOTIDE SEQUENCE [LARGE SCALE GENOMIC DNA]</scope>
    <source>
        <strain evidence="3">cv. Fuchu</strain>
    </source>
</reference>
<proteinExistence type="predicted"/>
<dbReference type="InterPro" id="IPR021109">
    <property type="entry name" value="Peptidase_aspartic_dom_sf"/>
</dbReference>